<evidence type="ECO:0000256" key="7">
    <source>
        <dbReference type="ARBA" id="ARBA00023157"/>
    </source>
</evidence>
<dbReference type="InterPro" id="IPR012913">
    <property type="entry name" value="OS9-like_dom"/>
</dbReference>
<dbReference type="SUPFAM" id="SSF50911">
    <property type="entry name" value="Mannose 6-phosphate receptor domain"/>
    <property type="match status" value="1"/>
</dbReference>
<dbReference type="GO" id="GO:0030970">
    <property type="term" value="P:retrograde protein transport, ER to cytosol"/>
    <property type="evidence" value="ECO:0007669"/>
    <property type="project" value="TreeGrafter"/>
</dbReference>
<evidence type="ECO:0000256" key="6">
    <source>
        <dbReference type="ARBA" id="ARBA00022824"/>
    </source>
</evidence>
<dbReference type="AlphaFoldDB" id="A0AAD4DGY6"/>
<feature type="region of interest" description="Disordered" evidence="8">
    <location>
        <begin position="59"/>
        <end position="101"/>
    </location>
</feature>
<organism evidence="10 11">
    <name type="scientific">Linnemannia exigua</name>
    <dbReference type="NCBI Taxonomy" id="604196"/>
    <lineage>
        <taxon>Eukaryota</taxon>
        <taxon>Fungi</taxon>
        <taxon>Fungi incertae sedis</taxon>
        <taxon>Mucoromycota</taxon>
        <taxon>Mortierellomycotina</taxon>
        <taxon>Mortierellomycetes</taxon>
        <taxon>Mortierellales</taxon>
        <taxon>Mortierellaceae</taxon>
        <taxon>Linnemannia</taxon>
    </lineage>
</organism>
<feature type="compositionally biased region" description="Basic and acidic residues" evidence="8">
    <location>
        <begin position="564"/>
        <end position="576"/>
    </location>
</feature>
<comment type="caution">
    <text evidence="10">The sequence shown here is derived from an EMBL/GenBank/DDBJ whole genome shotgun (WGS) entry which is preliminary data.</text>
</comment>
<dbReference type="Pfam" id="PF07915">
    <property type="entry name" value="PRKCSH"/>
    <property type="match status" value="1"/>
</dbReference>
<dbReference type="InterPro" id="IPR044865">
    <property type="entry name" value="MRH_dom"/>
</dbReference>
<evidence type="ECO:0000256" key="3">
    <source>
        <dbReference type="ARBA" id="ARBA00018727"/>
    </source>
</evidence>
<evidence type="ECO:0000259" key="9">
    <source>
        <dbReference type="PROSITE" id="PS51914"/>
    </source>
</evidence>
<gene>
    <name evidence="10" type="primary">YOS9</name>
    <name evidence="10" type="ORF">BGZ95_005689</name>
</gene>
<comment type="similarity">
    <text evidence="2">Belongs to the OS-9 family.</text>
</comment>
<evidence type="ECO:0000256" key="8">
    <source>
        <dbReference type="SAM" id="MobiDB-lite"/>
    </source>
</evidence>
<dbReference type="Gene3D" id="2.70.130.10">
    <property type="entry name" value="Mannose-6-phosphate receptor binding domain"/>
    <property type="match status" value="1"/>
</dbReference>
<reference evidence="10" key="1">
    <citation type="journal article" date="2020" name="Fungal Divers.">
        <title>Resolving the Mortierellaceae phylogeny through synthesis of multi-gene phylogenetics and phylogenomics.</title>
        <authorList>
            <person name="Vandepol N."/>
            <person name="Liber J."/>
            <person name="Desiro A."/>
            <person name="Na H."/>
            <person name="Kennedy M."/>
            <person name="Barry K."/>
            <person name="Grigoriev I.V."/>
            <person name="Miller A.N."/>
            <person name="O'Donnell K."/>
            <person name="Stajich J.E."/>
            <person name="Bonito G."/>
        </authorList>
    </citation>
    <scope>NUCLEOTIDE SEQUENCE</scope>
    <source>
        <strain evidence="10">NRRL 28262</strain>
    </source>
</reference>
<evidence type="ECO:0000313" key="10">
    <source>
        <dbReference type="EMBL" id="KAG0277585.1"/>
    </source>
</evidence>
<dbReference type="PANTHER" id="PTHR15414:SF0">
    <property type="entry name" value="ENDOPLASMIC RETICULUM LECTIN 1"/>
    <property type="match status" value="1"/>
</dbReference>
<keyword evidence="5" id="KW-0430">Lectin</keyword>
<feature type="compositionally biased region" description="Basic and acidic residues" evidence="8">
    <location>
        <begin position="472"/>
        <end position="487"/>
    </location>
</feature>
<dbReference type="PROSITE" id="PS51914">
    <property type="entry name" value="MRH"/>
    <property type="match status" value="1"/>
</dbReference>
<feature type="region of interest" description="Disordered" evidence="8">
    <location>
        <begin position="543"/>
        <end position="576"/>
    </location>
</feature>
<dbReference type="PANTHER" id="PTHR15414">
    <property type="entry name" value="OS-9-RELATED"/>
    <property type="match status" value="1"/>
</dbReference>
<keyword evidence="6" id="KW-0256">Endoplasmic reticulum</keyword>
<dbReference type="GO" id="GO:0005788">
    <property type="term" value="C:endoplasmic reticulum lumen"/>
    <property type="evidence" value="ECO:0007669"/>
    <property type="project" value="TreeGrafter"/>
</dbReference>
<accession>A0AAD4DGY6</accession>
<dbReference type="InterPro" id="IPR009011">
    <property type="entry name" value="Man6P_isomerase_rcpt-bd_dom_sf"/>
</dbReference>
<feature type="compositionally biased region" description="Low complexity" evidence="8">
    <location>
        <begin position="553"/>
        <end position="563"/>
    </location>
</feature>
<keyword evidence="11" id="KW-1185">Reference proteome</keyword>
<evidence type="ECO:0000256" key="2">
    <source>
        <dbReference type="ARBA" id="ARBA00009918"/>
    </source>
</evidence>
<feature type="domain" description="MRH" evidence="9">
    <location>
        <begin position="154"/>
        <end position="297"/>
    </location>
</feature>
<keyword evidence="4" id="KW-0732">Signal</keyword>
<dbReference type="Proteomes" id="UP001194580">
    <property type="component" value="Unassembled WGS sequence"/>
</dbReference>
<evidence type="ECO:0000256" key="1">
    <source>
        <dbReference type="ARBA" id="ARBA00004367"/>
    </source>
</evidence>
<dbReference type="GO" id="GO:0030968">
    <property type="term" value="P:endoplasmic reticulum unfolded protein response"/>
    <property type="evidence" value="ECO:0007669"/>
    <property type="project" value="InterPro"/>
</dbReference>
<evidence type="ECO:0000313" key="11">
    <source>
        <dbReference type="Proteomes" id="UP001194580"/>
    </source>
</evidence>
<feature type="region of interest" description="Disordered" evidence="8">
    <location>
        <begin position="469"/>
        <end position="509"/>
    </location>
</feature>
<sequence>MRIKTVSPTKAAILACAAIGAVSLIPTTDAFSVNFVYNDLLAHPQYDVQFLPKEVVPASSVSSRPNTHRRQPMQQQAQIETAKTEGQGWEQETVHESPSTTVMTDMDGMRWSCVIPPKLVPEVKTAPTLTPQEIKEEERRSIHNGLKLLDHLSNVCLRMTRDYWTYEYCHKKSIRQYHAVQLSNQQWVEANNYVLGRYQSGTSSVQDQPLSNEAALQQPPSSQVNSAITTTELEVSNDRRYLVQQWEHGDICEPTREPRKVEVQFQCAPIGDQIQVVTEYATCNYIMVITSPHLCKDPAFESVPTPEPNQIQCRRIVSDEQYQNLKVASTHHEAIDGSDPGAGIVQDHNAQISIGQVPRQQSTHNHKQQLTQGGAVDPQAEVLNKELLEYLKRINDINSLKMLEGFVEQYEAFSEAIKAMMTPELRAAFERFEDLIQKTEGGNKRVVLGDEEQEKEAVKAAFDILFGGAEETETRPKSNEPAKEPAKQPKQQQTFNTHTQDSNSQLTKDEENPYKFLIEALAKKQDGTVDLTTLLNVLDAAESAGTTGDAAKKQGQGQEQQQEASKEKKEEAQAKL</sequence>
<dbReference type="GO" id="GO:0030246">
    <property type="term" value="F:carbohydrate binding"/>
    <property type="evidence" value="ECO:0007669"/>
    <property type="project" value="UniProtKB-KW"/>
</dbReference>
<feature type="compositionally biased region" description="Polar residues" evidence="8">
    <location>
        <begin position="72"/>
        <end position="81"/>
    </location>
</feature>
<evidence type="ECO:0000256" key="5">
    <source>
        <dbReference type="ARBA" id="ARBA00022734"/>
    </source>
</evidence>
<keyword evidence="7" id="KW-1015">Disulfide bond</keyword>
<comment type="subcellular location">
    <subcellularLocation>
        <location evidence="1">Endoplasmic reticulum membrane</location>
        <topology evidence="1">Peripheral membrane protein</topology>
        <orientation evidence="1">Lumenal side</orientation>
    </subcellularLocation>
</comment>
<proteinExistence type="inferred from homology"/>
<feature type="compositionally biased region" description="Polar residues" evidence="8">
    <location>
        <begin position="494"/>
        <end position="506"/>
    </location>
</feature>
<name>A0AAD4DGY6_9FUNG</name>
<dbReference type="InterPro" id="IPR045149">
    <property type="entry name" value="OS-9-like"/>
</dbReference>
<evidence type="ECO:0000256" key="4">
    <source>
        <dbReference type="ARBA" id="ARBA00022729"/>
    </source>
</evidence>
<dbReference type="GO" id="GO:0005789">
    <property type="term" value="C:endoplasmic reticulum membrane"/>
    <property type="evidence" value="ECO:0007669"/>
    <property type="project" value="UniProtKB-SubCell"/>
</dbReference>
<protein>
    <recommendedName>
        <fullName evidence="3">Protein OS-9 homolog</fullName>
    </recommendedName>
</protein>
<dbReference type="EMBL" id="JAAAIL010000263">
    <property type="protein sequence ID" value="KAG0277585.1"/>
    <property type="molecule type" value="Genomic_DNA"/>
</dbReference>